<dbReference type="PANTHER" id="PTHR45966:SF13">
    <property type="entry name" value="GDSL ESTERASE_LIPASE"/>
    <property type="match status" value="1"/>
</dbReference>
<dbReference type="Pfam" id="PF00657">
    <property type="entry name" value="Lipase_GDSL"/>
    <property type="match status" value="1"/>
</dbReference>
<dbReference type="KEGG" id="rarg:115740985"/>
<evidence type="ECO:0000256" key="1">
    <source>
        <dbReference type="ARBA" id="ARBA00008668"/>
    </source>
</evidence>
<dbReference type="InterPro" id="IPR035669">
    <property type="entry name" value="SGNH_plant_lipase-like"/>
</dbReference>
<feature type="chain" id="PRO_5034359892" evidence="3">
    <location>
        <begin position="31"/>
        <end position="408"/>
    </location>
</feature>
<organism evidence="4 5">
    <name type="scientific">Rhodamnia argentea</name>
    <dbReference type="NCBI Taxonomy" id="178133"/>
    <lineage>
        <taxon>Eukaryota</taxon>
        <taxon>Viridiplantae</taxon>
        <taxon>Streptophyta</taxon>
        <taxon>Embryophyta</taxon>
        <taxon>Tracheophyta</taxon>
        <taxon>Spermatophyta</taxon>
        <taxon>Magnoliopsida</taxon>
        <taxon>eudicotyledons</taxon>
        <taxon>Gunneridae</taxon>
        <taxon>Pentapetalae</taxon>
        <taxon>rosids</taxon>
        <taxon>malvids</taxon>
        <taxon>Myrtales</taxon>
        <taxon>Myrtaceae</taxon>
        <taxon>Myrtoideae</taxon>
        <taxon>Myrteae</taxon>
        <taxon>Australasian group</taxon>
        <taxon>Rhodamnia</taxon>
    </lineage>
</organism>
<evidence type="ECO:0000313" key="4">
    <source>
        <dbReference type="Proteomes" id="UP000827889"/>
    </source>
</evidence>
<sequence length="408" mass="44412">MASPIHLKAHRFPPPPLLLLLSLLVVAAAALESEATASTASHQTDAADTTDTAFFIFGDSTVDTGNNNYIKTIPENRADYKPYGQASFFGGPTGRFSNGRVIVDFIAEYANLPAIPPFMQPSADYSRGVNFASGGGGVLPETNQEQAIDLPTQLKNFDKVREKLFEKFGEMRAQEIVSEAVYFISIGSNDYMGGYLGNPATRQLHPPEEFVGMVIGNLTNAIQELYKRGGRKFGFLSLGPLGCLPALRAANPNSNAGDGGCFEDASGLAQAHNNAVNGILLSLQHIFKGFKYSNSNFFEWLAQRMSNPSNYGFKDGVNACCGSGPYSGVFTCGGKQEAEYKLCENPEDHVWWDSFHPTEKIHEQFAKALWDGPPSAVGPHNLQDLFFDKDKATIADLVDGTVEQDFMY</sequence>
<keyword evidence="4" id="KW-1185">Reference proteome</keyword>
<dbReference type="AlphaFoldDB" id="A0A8B8P7C7"/>
<keyword evidence="2 3" id="KW-0732">Signal</keyword>
<protein>
    <submittedName>
        <fullName evidence="5">GDSL esterase/lipase 5-like</fullName>
    </submittedName>
</protein>
<reference evidence="5" key="1">
    <citation type="submission" date="2025-08" db="UniProtKB">
        <authorList>
            <consortium name="RefSeq"/>
        </authorList>
    </citation>
    <scope>IDENTIFICATION</scope>
    <source>
        <tissue evidence="5">Leaf</tissue>
    </source>
</reference>
<comment type="similarity">
    <text evidence="1">Belongs to the 'GDSL' lipolytic enzyme family.</text>
</comment>
<accession>A0A8B8P7C7</accession>
<proteinExistence type="inferred from homology"/>
<evidence type="ECO:0000256" key="2">
    <source>
        <dbReference type="ARBA" id="ARBA00022729"/>
    </source>
</evidence>
<gene>
    <name evidence="5" type="primary">LOC115740985</name>
</gene>
<dbReference type="PANTHER" id="PTHR45966">
    <property type="entry name" value="GDSL-LIKE LIPASE/ACYLHYDROLASE"/>
    <property type="match status" value="1"/>
</dbReference>
<dbReference type="InterPro" id="IPR001087">
    <property type="entry name" value="GDSL"/>
</dbReference>
<dbReference type="Proteomes" id="UP000827889">
    <property type="component" value="Chromosome 4"/>
</dbReference>
<evidence type="ECO:0000313" key="5">
    <source>
        <dbReference type="RefSeq" id="XP_030530529.1"/>
    </source>
</evidence>
<dbReference type="OrthoDB" id="1600564at2759"/>
<dbReference type="InterPro" id="IPR044552">
    <property type="entry name" value="GLIP1-5/GLL25"/>
</dbReference>
<evidence type="ECO:0000256" key="3">
    <source>
        <dbReference type="SAM" id="SignalP"/>
    </source>
</evidence>
<dbReference type="GO" id="GO:0016298">
    <property type="term" value="F:lipase activity"/>
    <property type="evidence" value="ECO:0007669"/>
    <property type="project" value="TreeGrafter"/>
</dbReference>
<dbReference type="RefSeq" id="XP_030530529.1">
    <property type="nucleotide sequence ID" value="XM_030674669.2"/>
</dbReference>
<feature type="signal peptide" evidence="3">
    <location>
        <begin position="1"/>
        <end position="30"/>
    </location>
</feature>
<dbReference type="SUPFAM" id="SSF52266">
    <property type="entry name" value="SGNH hydrolase"/>
    <property type="match status" value="1"/>
</dbReference>
<dbReference type="Gene3D" id="3.40.50.1110">
    <property type="entry name" value="SGNH hydrolase"/>
    <property type="match status" value="1"/>
</dbReference>
<dbReference type="GeneID" id="115740985"/>
<dbReference type="CDD" id="cd01837">
    <property type="entry name" value="SGNH_plant_lipase_like"/>
    <property type="match status" value="1"/>
</dbReference>
<name>A0A8B8P7C7_9MYRT</name>
<dbReference type="InterPro" id="IPR036514">
    <property type="entry name" value="SGNH_hydro_sf"/>
</dbReference>